<dbReference type="Gene3D" id="3.40.50.720">
    <property type="entry name" value="NAD(P)-binding Rossmann-like Domain"/>
    <property type="match status" value="1"/>
</dbReference>
<dbReference type="EMBL" id="JAJOMB010000001">
    <property type="protein sequence ID" value="MCD5309386.1"/>
    <property type="molecule type" value="Genomic_DNA"/>
</dbReference>
<evidence type="ECO:0000256" key="1">
    <source>
        <dbReference type="ARBA" id="ARBA00001947"/>
    </source>
</evidence>
<proteinExistence type="predicted"/>
<dbReference type="AlphaFoldDB" id="A0A9X1SRP1"/>
<evidence type="ECO:0000256" key="2">
    <source>
        <dbReference type="ARBA" id="ARBA00023002"/>
    </source>
</evidence>
<protein>
    <submittedName>
        <fullName evidence="5">Zinc-binding dehydrogenase</fullName>
    </submittedName>
</protein>
<dbReference type="Gene3D" id="3.90.180.10">
    <property type="entry name" value="Medium-chain alcohol dehydrogenases, catalytic domain"/>
    <property type="match status" value="2"/>
</dbReference>
<dbReference type="Pfam" id="PF08240">
    <property type="entry name" value="ADH_N"/>
    <property type="match status" value="1"/>
</dbReference>
<dbReference type="SUPFAM" id="SSF50129">
    <property type="entry name" value="GroES-like"/>
    <property type="match status" value="1"/>
</dbReference>
<dbReference type="InterPro" id="IPR050129">
    <property type="entry name" value="Zn_alcohol_dh"/>
</dbReference>
<feature type="domain" description="Alcohol dehydrogenase-like C-terminal" evidence="3">
    <location>
        <begin position="152"/>
        <end position="262"/>
    </location>
</feature>
<dbReference type="InterPro" id="IPR011032">
    <property type="entry name" value="GroES-like_sf"/>
</dbReference>
<dbReference type="PANTHER" id="PTHR43401">
    <property type="entry name" value="L-THREONINE 3-DEHYDROGENASE"/>
    <property type="match status" value="1"/>
</dbReference>
<accession>A0A9X1SRP1</accession>
<dbReference type="InterPro" id="IPR013154">
    <property type="entry name" value="ADH-like_N"/>
</dbReference>
<dbReference type="InterPro" id="IPR036291">
    <property type="entry name" value="NAD(P)-bd_dom_sf"/>
</dbReference>
<evidence type="ECO:0000259" key="4">
    <source>
        <dbReference type="Pfam" id="PF08240"/>
    </source>
</evidence>
<dbReference type="PANTHER" id="PTHR43401:SF2">
    <property type="entry name" value="L-THREONINE 3-DEHYDROGENASE"/>
    <property type="match status" value="1"/>
</dbReference>
<dbReference type="GO" id="GO:0016491">
    <property type="term" value="F:oxidoreductase activity"/>
    <property type="evidence" value="ECO:0007669"/>
    <property type="project" value="UniProtKB-KW"/>
</dbReference>
<keyword evidence="2" id="KW-0560">Oxidoreductase</keyword>
<keyword evidence="6" id="KW-1185">Reference proteome</keyword>
<evidence type="ECO:0000313" key="6">
    <source>
        <dbReference type="Proteomes" id="UP001138997"/>
    </source>
</evidence>
<name>A0A9X1SRP1_9ACTN</name>
<dbReference type="Pfam" id="PF00107">
    <property type="entry name" value="ADH_zinc_N"/>
    <property type="match status" value="1"/>
</dbReference>
<evidence type="ECO:0000259" key="3">
    <source>
        <dbReference type="Pfam" id="PF00107"/>
    </source>
</evidence>
<dbReference type="Proteomes" id="UP001138997">
    <property type="component" value="Unassembled WGS sequence"/>
</dbReference>
<sequence length="323" mass="35134">MWAYRMAGPGRFERCSVPEPEAPSSGQVVLRTTSGGICGSDLVFFRGATTPEGTLKDSMFGEPGFPLHEITGEVVASAHPAHQVGDQVVGWATRSDGVVEYLTTNGEEVAAYRPELKPEIAVALQPLACVLYAVEQLGDVRGQDVVVLGLGPIGLLFSHVLRSRGAGRIIGVDRVNRTRIGARFGVDEVVWASTDRWARDVVLEPQIVIECIGHQAGTLNDAIRVAAFNGQVYQFGIVDEAAQTVNLRQVQRKNLVLRSGVTLQRRRMLAEADTYLAEHPELETGYVTDVLHAVEIEAAYRLALNPTPEQGKVVVRMPWDLGT</sequence>
<comment type="caution">
    <text evidence="5">The sequence shown here is derived from an EMBL/GenBank/DDBJ whole genome shotgun (WGS) entry which is preliminary data.</text>
</comment>
<dbReference type="RefSeq" id="WP_231438313.1">
    <property type="nucleotide sequence ID" value="NZ_JAJOMB010000001.1"/>
</dbReference>
<evidence type="ECO:0000313" key="5">
    <source>
        <dbReference type="EMBL" id="MCD5309386.1"/>
    </source>
</evidence>
<gene>
    <name evidence="5" type="ORF">LR394_00635</name>
</gene>
<feature type="domain" description="Alcohol dehydrogenase-like N-terminal" evidence="4">
    <location>
        <begin position="25"/>
        <end position="90"/>
    </location>
</feature>
<dbReference type="InterPro" id="IPR013149">
    <property type="entry name" value="ADH-like_C"/>
</dbReference>
<dbReference type="SUPFAM" id="SSF51735">
    <property type="entry name" value="NAD(P)-binding Rossmann-fold domains"/>
    <property type="match status" value="1"/>
</dbReference>
<reference evidence="5" key="1">
    <citation type="submission" date="2021-11" db="EMBL/GenBank/DDBJ databases">
        <title>Streptomyces corallinus and Kineosporia corallina sp. nov., two new coral-derived marine actinobacteria.</title>
        <authorList>
            <person name="Buangrab K."/>
            <person name="Sutthacheep M."/>
            <person name="Yeemin T."/>
            <person name="Harunari E."/>
            <person name="Igarashi Y."/>
            <person name="Sripreechasak P."/>
            <person name="Kanchanasin P."/>
            <person name="Tanasupawat S."/>
            <person name="Phongsopitanun W."/>
        </authorList>
    </citation>
    <scope>NUCLEOTIDE SEQUENCE</scope>
    <source>
        <strain evidence="5">JCM 31032</strain>
    </source>
</reference>
<comment type="cofactor">
    <cofactor evidence="1">
        <name>Zn(2+)</name>
        <dbReference type="ChEBI" id="CHEBI:29105"/>
    </cofactor>
</comment>
<organism evidence="5 6">
    <name type="scientific">Kineosporia babensis</name>
    <dbReference type="NCBI Taxonomy" id="499548"/>
    <lineage>
        <taxon>Bacteria</taxon>
        <taxon>Bacillati</taxon>
        <taxon>Actinomycetota</taxon>
        <taxon>Actinomycetes</taxon>
        <taxon>Kineosporiales</taxon>
        <taxon>Kineosporiaceae</taxon>
        <taxon>Kineosporia</taxon>
    </lineage>
</organism>